<feature type="compositionally biased region" description="Gly residues" evidence="1">
    <location>
        <begin position="3776"/>
        <end position="3787"/>
    </location>
</feature>
<feature type="region of interest" description="Disordered" evidence="1">
    <location>
        <begin position="3256"/>
        <end position="3397"/>
    </location>
</feature>
<dbReference type="OrthoDB" id="1562405at2759"/>
<feature type="compositionally biased region" description="Low complexity" evidence="1">
    <location>
        <begin position="3684"/>
        <end position="3719"/>
    </location>
</feature>
<feature type="region of interest" description="Disordered" evidence="1">
    <location>
        <begin position="2504"/>
        <end position="2535"/>
    </location>
</feature>
<feature type="domain" description="FMP27/BLTP2/Hobbit GFWDK motif-containing RBG unit" evidence="3">
    <location>
        <begin position="1927"/>
        <end position="2084"/>
    </location>
</feature>
<evidence type="ECO:0000259" key="5">
    <source>
        <dbReference type="SMART" id="SM01216"/>
    </source>
</evidence>
<feature type="compositionally biased region" description="Low complexity" evidence="1">
    <location>
        <begin position="1778"/>
        <end position="1790"/>
    </location>
</feature>
<feature type="compositionally biased region" description="Basic and acidic residues" evidence="1">
    <location>
        <begin position="2521"/>
        <end position="2535"/>
    </location>
</feature>
<evidence type="ECO:0000259" key="3">
    <source>
        <dbReference type="SMART" id="SM01214"/>
    </source>
</evidence>
<protein>
    <recommendedName>
        <fullName evidence="8">FMP27 GFWDK domain-containing protein</fullName>
    </recommendedName>
</protein>
<dbReference type="SMART" id="SM01216">
    <property type="entry name" value="Fmp27_WPPW"/>
    <property type="match status" value="1"/>
</dbReference>
<feature type="region of interest" description="Disordered" evidence="1">
    <location>
        <begin position="458"/>
        <end position="483"/>
    </location>
</feature>
<organism evidence="6 7">
    <name type="scientific">Pseudozyma flocculosa</name>
    <dbReference type="NCBI Taxonomy" id="84751"/>
    <lineage>
        <taxon>Eukaryota</taxon>
        <taxon>Fungi</taxon>
        <taxon>Dikarya</taxon>
        <taxon>Basidiomycota</taxon>
        <taxon>Ustilaginomycotina</taxon>
        <taxon>Ustilaginomycetes</taxon>
        <taxon>Ustilaginales</taxon>
        <taxon>Ustilaginaceae</taxon>
        <taxon>Pseudozyma</taxon>
    </lineage>
</organism>
<feature type="region of interest" description="Disordered" evidence="1">
    <location>
        <begin position="1040"/>
        <end position="1070"/>
    </location>
</feature>
<dbReference type="InterPro" id="IPR019415">
    <property type="entry name" value="FMP27_SW_RBG"/>
</dbReference>
<dbReference type="Proteomes" id="UP000323386">
    <property type="component" value="Unassembled WGS sequence"/>
</dbReference>
<feature type="region of interest" description="Disordered" evidence="1">
    <location>
        <begin position="178"/>
        <end position="205"/>
    </location>
</feature>
<keyword evidence="2" id="KW-0812">Transmembrane</keyword>
<evidence type="ECO:0008006" key="8">
    <source>
        <dbReference type="Google" id="ProtNLM"/>
    </source>
</evidence>
<feature type="compositionally biased region" description="Acidic residues" evidence="1">
    <location>
        <begin position="2735"/>
        <end position="2756"/>
    </location>
</feature>
<dbReference type="InterPro" id="IPR019449">
    <property type="entry name" value="FMP27_WPPW_RBG"/>
</dbReference>
<feature type="compositionally biased region" description="Basic and acidic residues" evidence="1">
    <location>
        <begin position="1239"/>
        <end position="1254"/>
    </location>
</feature>
<evidence type="ECO:0000256" key="1">
    <source>
        <dbReference type="SAM" id="MobiDB-lite"/>
    </source>
</evidence>
<feature type="transmembrane region" description="Helical" evidence="2">
    <location>
        <begin position="20"/>
        <end position="42"/>
    </location>
</feature>
<sequence length="3836" mass="421594">MSAGLQDGPDAAARPSATSPWRVGLILVLLLVFTALFFRSVLPRVPRLFLRGRLRISRIGIRGVRGIEWRSKGFSGDGDASHGQEDDQLQVKVQRIYAVLRRPRWKRQPADTSTASPTICSRSLLTIHVRGVGIRLARSKHDEAAFKRSVQKARDREMALKAEEDRLRMEADERLASLMSSSSEASPHVGAAAAPSDESDACAQRKASMQATTIASERSSIHRAGALSLHTVLQLAAWIRTSVIPAVRGFVLRFVRAAVFILTSSLPSLTSLVDVQVHRIEVYVQEAEAVARIGRAGIEFSMAVVSARDQQAKGEGISGPAPAAAVLDPKPPSWSELFSAAARMPNRIGSGARGAASYLMGGLPDGKACFRLRVEGVQLFEADLDAGSEWRSTPTRASPATGYSHANGRTASSSSSVMEASRPGSPAPRSKRRHVSGHSRSGSLTQMDANADAAQAGWTSYDWPDTGSPRSPRSLSPAPNLKRSNSVSMLGVVSSMSLNGFTDRWADWALEPLADSDFSSDTGWLQGGSGSGSSAKGGPMRRRAAIPETSRLLSLPGVSELQIGLLLGTNFTFRAREMVDLSVSMCETVVGVDSVLRVASILESRKAQRTGWVPTVDGVEGHERSVVSKHLAKQDEALPRAVLTALSSFAFSVPAVSLTASPAPRLSRTAANGRAPQLPARLLFEAELTGFHLSIGTSNPANDTHQRWLGACGVRDHITLHRANARKAASRAGLGHRRGQSSEGRAEQPPPPRFKRRTLVENRRAFVLDVGLASLEVHCGLKDQPLERRSELVFVGDLAASALSTWTPFGILPSAHHTRRSAPVSFPGDFNEETAVVSAGVGRISGDVRLDHLTELVRLKQFYAAQRAAIRTRMHIDNHHREPSEIERLRRVPRLVVGVEVNSVEYVVDIGSQGQGGEPSIRRERKLAFTMPHLSANFAGDYHDQYVKRPDAEKRASYKALRRDELEWPLKAGPAARSLAEILTEQGDPPPTEEPADLAEDLADGEPSSNDVPLARFSPDAGPAAAEGLSIADALEQMKQLQAADEERSPARPSAASSRRTTVRDVHARTGKVRMPGYTRRSRMAAETLYSHKYQFEASVQVEAVETYLTLSGGSASSRRGFLQPLSGSESVAGGYSQHHLLALHTLELCGAGAVPGNVTRCGVFDEIEVPWISAKDGVANVRGSVEDIDVEMWHPAAINAYLQLSERLAEASTPFAASLFDEGGKNKDRQNQSSPARAEPRPDTAEDRPKPDDASPQPEMATALVDRLPKGLTIYLSIGSAIAHLGGSDPQCDPHLTRGVGLESKRIVVEYSAATETKNNASHYRGGWGARGALELPQDLRLQAIALSSRHGMAALVRVTFFETGLFPVLDAAQAMKQHMEGLEDGEADASKESLHRNGVPQASARPESPSSATSDLGDAGPDDGSSAVFAEGVWDFRGADEGLRHTKRKRPKFRQQDRSNYIFWMPISAFKATIRPPGDASSPKPGQRAVEEVTITSEDSRLVALRVDLLHTYCLLLTASMLKDLAARRRPLRQQTDVEHDGAGPRRKPRSSSSSPSAGTRMGVHLNFGDVHIHVALPRNVNLFLRLRRIEIKKNQIDGLSVALESVLAAVESPKSARQDLWETAVRLRDFKIRMPAVAQGDKRRIEVNGDSAAIQIPFGYQVNQIIDNASVAFKASKQLVHQFLSGRTDSVIVPVAEEPKRLPDVSVRIRIFVIAAEDDPFETRLNIIWRAGCDENRAREEREAAFQVKATEILAAQETRSLASFHTDSVDSFVGTTSSEGGSPTSSNVHGQSAEAAAENIEMAREALDAYNSSSWTRRCRNAKAEQARRQDAAMRRISGRLPARLEDDVPIRIVPASRSAPLFRSSMSDVLIELSEPPHFAGEALRDFIHEQGGGIPRDTPFSLLLPIHVRWRMKEWRISLRDYPMPMLHVPPISHKQPDGLYSWDMEADLVVAEQLGGPESIRHVPAVVVPAATGHPDAIEYGIMVPKVAMPVKLYGSPRVGIHTSFPTRLVWGQSVQPAIQDVVRVIDGITSPPHDPSPKLGFWDKIPLVMHGALSIDFKGEGDFNLHLKGSRDPYQITGQAAGWVKCWRGGVQIRLGHLNDEKEVFQILSNEYLLAIPDLTDYTDAAATGVTPEARHSRSDSRDDADQKSYDTSLGSSSRRYMRDPTFSKIVLKLTNGVKWGAGLHLERTCDERSCRRNPRCEGEAFYRECRIFDRVPHWEVVTKTKAHFDSLPEHERIDSYRGWRSDHIHFSLSVFSPGDGLPGHSAARRGHGVSNNFYFTPLAWAHFWAWMRLFSSAMGLPIRHGSLFPDSAPPSPKFGRHLGTIKYRIDLQPLFITHQYMQFIKSDWARGLRTFLGIKARLGLFRLDLHQRQQETVKEKPELGAPKIVFHKPFYEAEVDCTDIDLRMLCAQFDEPTQRLLMDGADDFEESPLDDIFAGRCSVSDSDLDWVDLDDFVELETATLSDLKPKLKLYPALTCPSFNYYRKIDSQRERRAKEDEFRSKGGRRDRRSRHDSSAASEDRDTEALMASLERSKFGDEHTHACLVGKGQEPMQIQHKLAEQRLAVIRSDIARLKSKDSGRAPSITTTSSGGGTTAEDDPAARLEELQMRERLVLNFLDHLCRLQAESSGNDQRRRNPLEAFTHDGFESDELDLASLYQDLGNFDNRYFAHNPTLFFSNATRMVLLKYYYSSRRRRGYCHHMTATAVRYIRDLVKSNSDGQGDGDSYDTDGGGDIDDGDGDGEGDVDVNVGGRCGSRKKGRRGQQRNRATSHLHGHHRSGTVGAESIPTGSASALHEMLQEALRNAELDDGTSNEGRGCIVTNPGDGISEEYTVKSSNVCLFLKPQIVLRSDVDDRSTVVITALRARLHNYTVLDESCAEDSVNAIVLRRNFFALDGLQCFHPSQSYRFLQNASGRSGFVSVPLETLIDLKYQTKDFDRIVPRTNAHVFYDKFNKLRLSDSTRTVAALDEDGEPKYDHLYHRMDVIRLRCPRFTVSANRDHFAALYNVVTDLILYRDPVHRDHAKRLEEIMFSHDFTEVSGLSEVVSALQDRIRDTNDLARQYYENLDRLTEQGRLDLYALAGEMVDLLDELNLIMEAITEAQDSKGGADREKKSALRFDACAKDLSWNMMGDDDGQMLAKLALRGISFAWLNKADNSASNTLSLQDLQALSVRPDAVFAEIITKYHRAPNHPMAKAGRFLDAMWSVLPPVGGISIIDYFELKQHPVRIQVEMRVGRQIQDYIFGSQKQRKEEEDRQKRIESEERKRSEQSAAKSKKSPLARLLLGHSKKSSQKEEPRSQASSVPASASASTSDLASLDRESLDSMDTLGAEDDDDFDSRSHHSGGRRSAINQQTNSSVMSKDSSRSRPSTPATKASHGSDDEDGAGDQIAIARRNAAEMRSRAAAYRTFVDVTFKETVICLSYKGEKQKSITDLYDVVFQAPRFGVHNRTFGYIDLAEAFKKEVFKAAWAQKTTLLKGVLTHKPQRRKAAIEHIKAIRHGKSKDVLSPFEIQVQPPAPDGSSLSTASSLGLTSSPAEVEYASDDQRDSDSERASFDDPPPVSIVTTSADGDPSYGRRDHGEHDDYGGGGGHDSNDDRDDENHRRRPGGELGGGDDITPRPTRTMSSMLSPPSSIRHGFGGSPSSSSSQQHGGTSPAFKLGKFLSRNFRHRAESASGSISSSRTVSMSRNGSAHTGEGSLSPSSSSGSHHSGERLQRRTSDLGSDSGESARRLAPPPLVEAMHWGSVRTQRAGSVDAANLIDRSGPSGGSGGGGGTLRGLLPRRSSTNTVEPESSSPSLRHADGDATVRDRKRSLFDNPFGSGQPH</sequence>
<dbReference type="SMART" id="SM01215">
    <property type="entry name" value="Fmp27_SW"/>
    <property type="match status" value="1"/>
</dbReference>
<feature type="compositionally biased region" description="Low complexity" evidence="1">
    <location>
        <begin position="3788"/>
        <end position="3797"/>
    </location>
</feature>
<feature type="compositionally biased region" description="Low complexity" evidence="1">
    <location>
        <begin position="3309"/>
        <end position="3326"/>
    </location>
</feature>
<feature type="region of interest" description="Disordered" evidence="1">
    <location>
        <begin position="1381"/>
        <end position="1424"/>
    </location>
</feature>
<feature type="compositionally biased region" description="Basic residues" evidence="1">
    <location>
        <begin position="2765"/>
        <end position="2789"/>
    </location>
</feature>
<name>A0A5C3ESY4_9BASI</name>
<feature type="domain" description="FMP27 SW motif-containing RBG unit" evidence="4">
    <location>
        <begin position="1806"/>
        <end position="1909"/>
    </location>
</feature>
<keyword evidence="2" id="KW-1133">Transmembrane helix</keyword>
<feature type="compositionally biased region" description="Acidic residues" evidence="1">
    <location>
        <begin position="994"/>
        <end position="1004"/>
    </location>
</feature>
<feature type="region of interest" description="Disordered" evidence="1">
    <location>
        <begin position="1776"/>
        <end position="1799"/>
    </location>
</feature>
<proteinExistence type="predicted"/>
<feature type="region of interest" description="Disordered" evidence="1">
    <location>
        <begin position="725"/>
        <end position="757"/>
    </location>
</feature>
<feature type="region of interest" description="Disordered" evidence="1">
    <location>
        <begin position="388"/>
        <end position="446"/>
    </location>
</feature>
<feature type="compositionally biased region" description="Basic and acidic residues" evidence="1">
    <location>
        <begin position="3259"/>
        <end position="3279"/>
    </location>
</feature>
<dbReference type="PANTHER" id="PTHR15678:SF6">
    <property type="entry name" value="BRIDGE-LIKE LIPID TRANSFER PROTEIN FAMILY MEMBER 2"/>
    <property type="match status" value="1"/>
</dbReference>
<evidence type="ECO:0000259" key="4">
    <source>
        <dbReference type="SMART" id="SM01215"/>
    </source>
</evidence>
<dbReference type="Pfam" id="PF10344">
    <property type="entry name" value="Hobbit"/>
    <property type="match status" value="2"/>
</dbReference>
<feature type="compositionally biased region" description="Basic and acidic residues" evidence="1">
    <location>
        <begin position="3810"/>
        <end position="3825"/>
    </location>
</feature>
<evidence type="ECO:0000313" key="6">
    <source>
        <dbReference type="EMBL" id="SPO35152.1"/>
    </source>
</evidence>
<feature type="compositionally biased region" description="Low complexity" evidence="1">
    <location>
        <begin position="3652"/>
        <end position="3666"/>
    </location>
</feature>
<evidence type="ECO:0000313" key="7">
    <source>
        <dbReference type="Proteomes" id="UP000323386"/>
    </source>
</evidence>
<keyword evidence="7" id="KW-1185">Reference proteome</keyword>
<feature type="compositionally biased region" description="Basic and acidic residues" evidence="1">
    <location>
        <begin position="2141"/>
        <end position="2157"/>
    </location>
</feature>
<feature type="region of interest" description="Disordered" evidence="1">
    <location>
        <begin position="2137"/>
        <end position="2166"/>
    </location>
</feature>
<feature type="region of interest" description="Disordered" evidence="1">
    <location>
        <begin position="2586"/>
        <end position="2608"/>
    </location>
</feature>
<reference evidence="6 7" key="1">
    <citation type="submission" date="2018-03" db="EMBL/GenBank/DDBJ databases">
        <authorList>
            <person name="Guldener U."/>
        </authorList>
    </citation>
    <scope>NUCLEOTIDE SEQUENCE [LARGE SCALE GENOMIC DNA]</scope>
    <source>
        <strain evidence="6 7">DAOM196992</strain>
    </source>
</reference>
<dbReference type="InterPro" id="IPR019441">
    <property type="entry name" value="FMP27/BLTP2/Hobbit_GFWDK_RBG"/>
</dbReference>
<feature type="region of interest" description="Disordered" evidence="1">
    <location>
        <begin position="3518"/>
        <end position="3836"/>
    </location>
</feature>
<feature type="region of interest" description="Disordered" evidence="1">
    <location>
        <begin position="985"/>
        <end position="1023"/>
    </location>
</feature>
<evidence type="ECO:0000256" key="2">
    <source>
        <dbReference type="SAM" id="Phobius"/>
    </source>
</evidence>
<accession>A0A5C3ESY4</accession>
<feature type="compositionally biased region" description="Polar residues" evidence="1">
    <location>
        <begin position="3631"/>
        <end position="3643"/>
    </location>
</feature>
<gene>
    <name evidence="6" type="ORF">PSFLO_00623</name>
</gene>
<dbReference type="SMART" id="SM01214">
    <property type="entry name" value="Fmp27_GFWDK"/>
    <property type="match status" value="1"/>
</dbReference>
<feature type="region of interest" description="Disordered" evidence="1">
    <location>
        <begin position="2727"/>
        <end position="2803"/>
    </location>
</feature>
<feature type="compositionally biased region" description="Basic and acidic residues" evidence="1">
    <location>
        <begin position="3720"/>
        <end position="3730"/>
    </location>
</feature>
<feature type="region of interest" description="Disordered" evidence="1">
    <location>
        <begin position="1534"/>
        <end position="1563"/>
    </location>
</feature>
<feature type="compositionally biased region" description="Basic residues" evidence="1">
    <location>
        <begin position="725"/>
        <end position="739"/>
    </location>
</feature>
<feature type="domain" description="FMP27 WPPW motif-containing RBG unit" evidence="5">
    <location>
        <begin position="2366"/>
        <end position="2937"/>
    </location>
</feature>
<feature type="compositionally biased region" description="Basic and acidic residues" evidence="1">
    <location>
        <begin position="3585"/>
        <end position="3596"/>
    </location>
</feature>
<feature type="region of interest" description="Disordered" evidence="1">
    <location>
        <begin position="1220"/>
        <end position="1259"/>
    </location>
</feature>
<keyword evidence="2" id="KW-0472">Membrane</keyword>
<feature type="compositionally biased region" description="Low complexity" evidence="1">
    <location>
        <begin position="468"/>
        <end position="483"/>
    </location>
</feature>
<feature type="compositionally biased region" description="Low complexity" evidence="1">
    <location>
        <begin position="3367"/>
        <end position="3380"/>
    </location>
</feature>
<dbReference type="EMBL" id="OOIP01000001">
    <property type="protein sequence ID" value="SPO35152.1"/>
    <property type="molecule type" value="Genomic_DNA"/>
</dbReference>
<dbReference type="PANTHER" id="PTHR15678">
    <property type="entry name" value="ANTIGEN MLAA-22-RELATED"/>
    <property type="match status" value="1"/>
</dbReference>
<feature type="compositionally biased region" description="Basic and acidic residues" evidence="1">
    <location>
        <begin position="3554"/>
        <end position="3566"/>
    </location>
</feature>
<dbReference type="InterPro" id="IPR045167">
    <property type="entry name" value="Hobbit"/>
</dbReference>
<feature type="region of interest" description="Disordered" evidence="1">
    <location>
        <begin position="521"/>
        <end position="542"/>
    </location>
</feature>
<feature type="compositionally biased region" description="Polar residues" evidence="1">
    <location>
        <begin position="3798"/>
        <end position="3808"/>
    </location>
</feature>
<feature type="compositionally biased region" description="Low complexity" evidence="1">
    <location>
        <begin position="3531"/>
        <end position="3545"/>
    </location>
</feature>
<feature type="compositionally biased region" description="Low complexity" evidence="1">
    <location>
        <begin position="1051"/>
        <end position="1060"/>
    </location>
</feature>